<proteinExistence type="predicted"/>
<keyword evidence="2 6" id="KW-0812">Transmembrane</keyword>
<feature type="region of interest" description="Disordered" evidence="5">
    <location>
        <begin position="75"/>
        <end position="105"/>
    </location>
</feature>
<evidence type="ECO:0000256" key="6">
    <source>
        <dbReference type="SAM" id="Phobius"/>
    </source>
</evidence>
<dbReference type="PANTHER" id="PTHR41335">
    <property type="entry name" value="MEMBRANE PROTEIN-RELATED"/>
    <property type="match status" value="1"/>
</dbReference>
<evidence type="ECO:0000256" key="1">
    <source>
        <dbReference type="ARBA" id="ARBA00022475"/>
    </source>
</evidence>
<sequence length="105" mass="11655">MKGQWGLIAGLIVILIIAIFAVINVDPVEVNFLFGQGDWPLVLVILASVLMGAVTAGLVGMYKIYQLQQEIKQLKQEREASDKDNQKRRKDRKKNDPPPAPEAGK</sequence>
<keyword evidence="4 6" id="KW-0472">Membrane</keyword>
<protein>
    <submittedName>
        <fullName evidence="8">Lipopolysaccharide assembly LapA domain-containing protein</fullName>
    </submittedName>
</protein>
<reference evidence="9" key="1">
    <citation type="journal article" date="2019" name="Int. J. Syst. Evol. Microbiol.">
        <title>The Global Catalogue of Microorganisms (GCM) 10K type strain sequencing project: providing services to taxonomists for standard genome sequencing and annotation.</title>
        <authorList>
            <consortium name="The Broad Institute Genomics Platform"/>
            <consortium name="The Broad Institute Genome Sequencing Center for Infectious Disease"/>
            <person name="Wu L."/>
            <person name="Ma J."/>
        </authorList>
    </citation>
    <scope>NUCLEOTIDE SEQUENCE [LARGE SCALE GENOMIC DNA]</scope>
    <source>
        <strain evidence="9">JCM 12165</strain>
    </source>
</reference>
<dbReference type="RefSeq" id="WP_377910822.1">
    <property type="nucleotide sequence ID" value="NZ_JBHSGK010000021.1"/>
</dbReference>
<dbReference type="Proteomes" id="UP001595896">
    <property type="component" value="Unassembled WGS sequence"/>
</dbReference>
<evidence type="ECO:0000256" key="2">
    <source>
        <dbReference type="ARBA" id="ARBA00022692"/>
    </source>
</evidence>
<dbReference type="Pfam" id="PF06305">
    <property type="entry name" value="LapA_dom"/>
    <property type="match status" value="1"/>
</dbReference>
<keyword evidence="1" id="KW-1003">Cell membrane</keyword>
<feature type="transmembrane region" description="Helical" evidence="6">
    <location>
        <begin position="5"/>
        <end position="23"/>
    </location>
</feature>
<feature type="transmembrane region" description="Helical" evidence="6">
    <location>
        <begin position="43"/>
        <end position="65"/>
    </location>
</feature>
<dbReference type="PANTHER" id="PTHR41335:SF1">
    <property type="entry name" value="MEMBRANE PROTEIN"/>
    <property type="match status" value="1"/>
</dbReference>
<feature type="compositionally biased region" description="Basic and acidic residues" evidence="5">
    <location>
        <begin position="75"/>
        <end position="85"/>
    </location>
</feature>
<feature type="domain" description="Lipopolysaccharide assembly protein A" evidence="7">
    <location>
        <begin position="24"/>
        <end position="84"/>
    </location>
</feature>
<evidence type="ECO:0000256" key="3">
    <source>
        <dbReference type="ARBA" id="ARBA00022989"/>
    </source>
</evidence>
<dbReference type="EMBL" id="JBHSGK010000021">
    <property type="protein sequence ID" value="MFC4738234.1"/>
    <property type="molecule type" value="Genomic_DNA"/>
</dbReference>
<organism evidence="8 9">
    <name type="scientific">Bacillus daqingensis</name>
    <dbReference type="NCBI Taxonomy" id="872396"/>
    <lineage>
        <taxon>Bacteria</taxon>
        <taxon>Bacillati</taxon>
        <taxon>Bacillota</taxon>
        <taxon>Bacilli</taxon>
        <taxon>Bacillales</taxon>
        <taxon>Bacillaceae</taxon>
        <taxon>Bacillus</taxon>
    </lineage>
</organism>
<evidence type="ECO:0000313" key="9">
    <source>
        <dbReference type="Proteomes" id="UP001595896"/>
    </source>
</evidence>
<evidence type="ECO:0000256" key="5">
    <source>
        <dbReference type="SAM" id="MobiDB-lite"/>
    </source>
</evidence>
<accession>A0ABV9P1R5</accession>
<gene>
    <name evidence="8" type="ORF">ACFO4L_16810</name>
</gene>
<evidence type="ECO:0000259" key="7">
    <source>
        <dbReference type="Pfam" id="PF06305"/>
    </source>
</evidence>
<evidence type="ECO:0000256" key="4">
    <source>
        <dbReference type="ARBA" id="ARBA00023136"/>
    </source>
</evidence>
<keyword evidence="9" id="KW-1185">Reference proteome</keyword>
<comment type="caution">
    <text evidence="8">The sequence shown here is derived from an EMBL/GenBank/DDBJ whole genome shotgun (WGS) entry which is preliminary data.</text>
</comment>
<evidence type="ECO:0000313" key="8">
    <source>
        <dbReference type="EMBL" id="MFC4738234.1"/>
    </source>
</evidence>
<keyword evidence="3 6" id="KW-1133">Transmembrane helix</keyword>
<name>A0ABV9P1R5_9BACI</name>
<dbReference type="InterPro" id="IPR010445">
    <property type="entry name" value="LapA_dom"/>
</dbReference>